<dbReference type="EMBL" id="JAIWYP010000011">
    <property type="protein sequence ID" value="KAH3740898.1"/>
    <property type="molecule type" value="Genomic_DNA"/>
</dbReference>
<proteinExistence type="predicted"/>
<dbReference type="Gene3D" id="1.20.90.10">
    <property type="entry name" value="Phospholipase A2 domain"/>
    <property type="match status" value="1"/>
</dbReference>
<dbReference type="Pfam" id="PF09056">
    <property type="entry name" value="Phospholip_A2_3"/>
    <property type="match status" value="1"/>
</dbReference>
<evidence type="ECO:0000313" key="3">
    <source>
        <dbReference type="Proteomes" id="UP000828390"/>
    </source>
</evidence>
<dbReference type="AlphaFoldDB" id="A0A9D4DBR7"/>
<dbReference type="InterPro" id="IPR015141">
    <property type="entry name" value="PLipase_A2_prok/fun"/>
</dbReference>
<gene>
    <name evidence="2" type="ORF">DPMN_047615</name>
</gene>
<keyword evidence="1" id="KW-0812">Transmembrane</keyword>
<evidence type="ECO:0000313" key="2">
    <source>
        <dbReference type="EMBL" id="KAH3740898.1"/>
    </source>
</evidence>
<reference evidence="2" key="2">
    <citation type="submission" date="2020-11" db="EMBL/GenBank/DDBJ databases">
        <authorList>
            <person name="McCartney M.A."/>
            <person name="Auch B."/>
            <person name="Kono T."/>
            <person name="Mallez S."/>
            <person name="Becker A."/>
            <person name="Gohl D.M."/>
            <person name="Silverstein K.A.T."/>
            <person name="Koren S."/>
            <person name="Bechman K.B."/>
            <person name="Herman A."/>
            <person name="Abrahante J.E."/>
            <person name="Garbe J."/>
        </authorList>
    </citation>
    <scope>NUCLEOTIDE SEQUENCE</scope>
    <source>
        <strain evidence="2">Duluth1</strain>
        <tissue evidence="2">Whole animal</tissue>
    </source>
</reference>
<accession>A0A9D4DBR7</accession>
<dbReference type="GO" id="GO:0006644">
    <property type="term" value="P:phospholipid metabolic process"/>
    <property type="evidence" value="ECO:0007669"/>
    <property type="project" value="InterPro"/>
</dbReference>
<sequence>MDKFDGFFSGVSSCWMDVAVRSSVLSSVKWKSDTPLHPAIFWLTCTSVVVEAHQHDSSGKNTRIDRVTDSFADVMFHQHDNAIFLCLINISAGTMTIGIVIALTTTVMLNYLNISADACQPKYWADGCSHVANLWFKADCDKHDICYACGNGRSVSRLNCDDRWYDNMMNSCSAVHWFGRWFCQMIAWIYYRVVRDWAEKSYRAPSVWFCGEAWVPACV</sequence>
<name>A0A9D4DBR7_DREPO</name>
<reference evidence="2" key="1">
    <citation type="journal article" date="2019" name="bioRxiv">
        <title>The Genome of the Zebra Mussel, Dreissena polymorpha: A Resource for Invasive Species Research.</title>
        <authorList>
            <person name="McCartney M.A."/>
            <person name="Auch B."/>
            <person name="Kono T."/>
            <person name="Mallez S."/>
            <person name="Zhang Y."/>
            <person name="Obille A."/>
            <person name="Becker A."/>
            <person name="Abrahante J.E."/>
            <person name="Garbe J."/>
            <person name="Badalamenti J.P."/>
            <person name="Herman A."/>
            <person name="Mangelson H."/>
            <person name="Liachko I."/>
            <person name="Sullivan S."/>
            <person name="Sone E.D."/>
            <person name="Koren S."/>
            <person name="Silverstein K.A.T."/>
            <person name="Beckman K.B."/>
            <person name="Gohl D.M."/>
        </authorList>
    </citation>
    <scope>NUCLEOTIDE SEQUENCE</scope>
    <source>
        <strain evidence="2">Duluth1</strain>
        <tissue evidence="2">Whole animal</tissue>
    </source>
</reference>
<feature type="transmembrane region" description="Helical" evidence="1">
    <location>
        <begin position="82"/>
        <end position="103"/>
    </location>
</feature>
<organism evidence="2 3">
    <name type="scientific">Dreissena polymorpha</name>
    <name type="common">Zebra mussel</name>
    <name type="synonym">Mytilus polymorpha</name>
    <dbReference type="NCBI Taxonomy" id="45954"/>
    <lineage>
        <taxon>Eukaryota</taxon>
        <taxon>Metazoa</taxon>
        <taxon>Spiralia</taxon>
        <taxon>Lophotrochozoa</taxon>
        <taxon>Mollusca</taxon>
        <taxon>Bivalvia</taxon>
        <taxon>Autobranchia</taxon>
        <taxon>Heteroconchia</taxon>
        <taxon>Euheterodonta</taxon>
        <taxon>Imparidentia</taxon>
        <taxon>Neoheterodontei</taxon>
        <taxon>Myida</taxon>
        <taxon>Dreissenoidea</taxon>
        <taxon>Dreissenidae</taxon>
        <taxon>Dreissena</taxon>
    </lineage>
</organism>
<protein>
    <submittedName>
        <fullName evidence="2">Uncharacterized protein</fullName>
    </submittedName>
</protein>
<dbReference type="GO" id="GO:0050482">
    <property type="term" value="P:arachidonate secretion"/>
    <property type="evidence" value="ECO:0007669"/>
    <property type="project" value="InterPro"/>
</dbReference>
<dbReference type="SUPFAM" id="SSF48619">
    <property type="entry name" value="Phospholipase A2, PLA2"/>
    <property type="match status" value="1"/>
</dbReference>
<keyword evidence="1" id="KW-1133">Transmembrane helix</keyword>
<dbReference type="GO" id="GO:0004623">
    <property type="term" value="F:phospholipase A2 activity"/>
    <property type="evidence" value="ECO:0007669"/>
    <property type="project" value="InterPro"/>
</dbReference>
<keyword evidence="1" id="KW-0472">Membrane</keyword>
<evidence type="ECO:0000256" key="1">
    <source>
        <dbReference type="SAM" id="Phobius"/>
    </source>
</evidence>
<dbReference type="InterPro" id="IPR036444">
    <property type="entry name" value="PLipase_A2_dom_sf"/>
</dbReference>
<keyword evidence="3" id="KW-1185">Reference proteome</keyword>
<comment type="caution">
    <text evidence="2">The sequence shown here is derived from an EMBL/GenBank/DDBJ whole genome shotgun (WGS) entry which is preliminary data.</text>
</comment>
<dbReference type="Proteomes" id="UP000828390">
    <property type="component" value="Unassembled WGS sequence"/>
</dbReference>